<evidence type="ECO:0000256" key="8">
    <source>
        <dbReference type="ARBA" id="ARBA00023157"/>
    </source>
</evidence>
<dbReference type="GO" id="GO:0005615">
    <property type="term" value="C:extracellular space"/>
    <property type="evidence" value="ECO:0007669"/>
    <property type="project" value="TreeGrafter"/>
</dbReference>
<dbReference type="SUPFAM" id="SSF48403">
    <property type="entry name" value="Ankyrin repeat"/>
    <property type="match status" value="1"/>
</dbReference>
<dbReference type="SMART" id="SM00454">
    <property type="entry name" value="SAM"/>
    <property type="match status" value="1"/>
</dbReference>
<protein>
    <recommendedName>
        <fullName evidence="12">Protein Wnt</fullName>
    </recommendedName>
</protein>
<comment type="subcellular location">
    <subcellularLocation>
        <location evidence="1 12">Secreted</location>
        <location evidence="1 12">Extracellular space</location>
        <location evidence="1 12">Extracellular matrix</location>
    </subcellularLocation>
</comment>
<dbReference type="InterPro" id="IPR018161">
    <property type="entry name" value="Wnt_CS"/>
</dbReference>
<dbReference type="Pfam" id="PF12796">
    <property type="entry name" value="Ank_2"/>
    <property type="match status" value="2"/>
</dbReference>
<evidence type="ECO:0000256" key="6">
    <source>
        <dbReference type="ARBA" id="ARBA00022687"/>
    </source>
</evidence>
<dbReference type="Gene3D" id="1.10.150.50">
    <property type="entry name" value="Transcription Factor, Ets-1"/>
    <property type="match status" value="1"/>
</dbReference>
<evidence type="ECO:0000256" key="1">
    <source>
        <dbReference type="ARBA" id="ARBA00004498"/>
    </source>
</evidence>
<evidence type="ECO:0000313" key="16">
    <source>
        <dbReference type="Proteomes" id="UP000246464"/>
    </source>
</evidence>
<organism evidence="15 16">
    <name type="scientific">Scophthalmus maximus</name>
    <name type="common">Turbot</name>
    <name type="synonym">Psetta maxima</name>
    <dbReference type="NCBI Taxonomy" id="52904"/>
    <lineage>
        <taxon>Eukaryota</taxon>
        <taxon>Metazoa</taxon>
        <taxon>Chordata</taxon>
        <taxon>Craniata</taxon>
        <taxon>Vertebrata</taxon>
        <taxon>Euteleostomi</taxon>
        <taxon>Actinopterygii</taxon>
        <taxon>Neopterygii</taxon>
        <taxon>Teleostei</taxon>
        <taxon>Neoteleostei</taxon>
        <taxon>Acanthomorphata</taxon>
        <taxon>Carangaria</taxon>
        <taxon>Pleuronectiformes</taxon>
        <taxon>Pleuronectoidei</taxon>
        <taxon>Scophthalmidae</taxon>
        <taxon>Scophthalmus</taxon>
    </lineage>
</organism>
<dbReference type="EMBL" id="CP026252">
    <property type="protein sequence ID" value="AWP07790.1"/>
    <property type="molecule type" value="Genomic_DNA"/>
</dbReference>
<feature type="repeat" description="ANK" evidence="11">
    <location>
        <begin position="183"/>
        <end position="215"/>
    </location>
</feature>
<dbReference type="Pfam" id="PF00110">
    <property type="entry name" value="wnt"/>
    <property type="match status" value="1"/>
</dbReference>
<dbReference type="GO" id="GO:0005125">
    <property type="term" value="F:cytokine activity"/>
    <property type="evidence" value="ECO:0007669"/>
    <property type="project" value="TreeGrafter"/>
</dbReference>
<dbReference type="Proteomes" id="UP000246464">
    <property type="component" value="Chromosome 10"/>
</dbReference>
<dbReference type="PROSITE" id="PS50297">
    <property type="entry name" value="ANK_REP_REGION"/>
    <property type="match status" value="3"/>
</dbReference>
<dbReference type="PROSITE" id="PS00246">
    <property type="entry name" value="WNT1"/>
    <property type="match status" value="1"/>
</dbReference>
<evidence type="ECO:0000256" key="9">
    <source>
        <dbReference type="ARBA" id="ARBA00023180"/>
    </source>
</evidence>
<proteinExistence type="inferred from homology"/>
<dbReference type="GO" id="GO:0060070">
    <property type="term" value="P:canonical Wnt signaling pathway"/>
    <property type="evidence" value="ECO:0007669"/>
    <property type="project" value="TreeGrafter"/>
</dbReference>
<dbReference type="GO" id="GO:0048513">
    <property type="term" value="P:animal organ development"/>
    <property type="evidence" value="ECO:0007669"/>
    <property type="project" value="UniProtKB-ARBA"/>
</dbReference>
<evidence type="ECO:0000256" key="11">
    <source>
        <dbReference type="PROSITE-ProRule" id="PRU00023"/>
    </source>
</evidence>
<evidence type="ECO:0000256" key="7">
    <source>
        <dbReference type="ARBA" id="ARBA00022729"/>
    </source>
</evidence>
<dbReference type="Pfam" id="PF07647">
    <property type="entry name" value="SAM_2"/>
    <property type="match status" value="1"/>
</dbReference>
<dbReference type="SMART" id="SM00248">
    <property type="entry name" value="ANK"/>
    <property type="match status" value="6"/>
</dbReference>
<dbReference type="FunFam" id="1.25.40.20:FF:000663">
    <property type="entry name" value="Ankyrin repeat, SAM and basic leucine zipper domain-containing 1"/>
    <property type="match status" value="1"/>
</dbReference>
<evidence type="ECO:0000256" key="12">
    <source>
        <dbReference type="RuleBase" id="RU003500"/>
    </source>
</evidence>
<feature type="repeat" description="ANK" evidence="11">
    <location>
        <begin position="80"/>
        <end position="112"/>
    </location>
</feature>
<keyword evidence="11" id="KW-0040">ANK repeat</keyword>
<dbReference type="GO" id="GO:0045165">
    <property type="term" value="P:cell fate commitment"/>
    <property type="evidence" value="ECO:0007669"/>
    <property type="project" value="TreeGrafter"/>
</dbReference>
<evidence type="ECO:0000256" key="3">
    <source>
        <dbReference type="ARBA" id="ARBA00022473"/>
    </source>
</evidence>
<evidence type="ECO:0000256" key="2">
    <source>
        <dbReference type="ARBA" id="ARBA00005683"/>
    </source>
</evidence>
<feature type="region of interest" description="Disordered" evidence="13">
    <location>
        <begin position="1"/>
        <end position="23"/>
    </location>
</feature>
<keyword evidence="5" id="KW-0272">Extracellular matrix</keyword>
<keyword evidence="9" id="KW-0325">Glycoprotein</keyword>
<dbReference type="InterPro" id="IPR002110">
    <property type="entry name" value="Ankyrin_rpt"/>
</dbReference>
<keyword evidence="6 12" id="KW-0879">Wnt signaling pathway</keyword>
<dbReference type="SMART" id="SM00097">
    <property type="entry name" value="WNT1"/>
    <property type="match status" value="1"/>
</dbReference>
<evidence type="ECO:0000256" key="4">
    <source>
        <dbReference type="ARBA" id="ARBA00022525"/>
    </source>
</evidence>
<accession>A0A2U9BVT0</accession>
<sequence>MGSSMEYAFPAGDESDASDDDWSVECCSDKKSSYVEDLDTAVPHAEDNVSVLKKAISRGDTETVEKLLDNGMDVETRLGFEWTPLMCAVHAANYDLAKLLLDRGASANFSKNHWTVLMVSCTASASEDKIACCIELLLSRNADLNMADRSGMTCLMLAARDGYRKVINLLVSHGADINVQDDNGYTALSIAVQYGREESVLKLLLLGADKNIRTKVGKSPADLAMIFKHPQISRILASSSRISTVQTFSSIEDTLSKLFKSNSEPPPSKESVAKLDDLELLLHGLDLGYLADIMTENDVTWSGLLTMEREDLEKIGITDPVHQQKLLSAVQQMLLDKGDLETVNQLRAAGSGSEELYTFLISVHQQCCYLTETIQDIINHFPCQASQLVFSVDPKKEAHAICNQLVVQTKDLQKEVTCLRSLLCQMDEARDCHQLPQPSSHSNWRMRYLTRVAVSTLGATFAVLLYKAAPICWLTAEIDASWWYMGSLGSQVMCDNIPGLVNKQRQLCRQHPRVMQAIGAGMKDWISECQHQFRSHRWNCNTTARDHNLFGRLLLRSSREVAFVYAISSAGVVYTLARACSQGELDSCSCDPTKKGSSRDAKGSFDWGGCSDHVEHAMRFSQGFVDAKEKKERDARALMNLHNNRAGRKAVRRFMTLECKCHGVSGSCSVRTCWLAMADFRRTGDHLRKRYNGAVQVAVNQYGTGFTAAHAHFKRPSKNDLVYFEDSPDYCIRDHESGSNGGSGN</sequence>
<dbReference type="InterPro" id="IPR001660">
    <property type="entry name" value="SAM"/>
</dbReference>
<dbReference type="PANTHER" id="PTHR12027:SF86">
    <property type="entry name" value="PROTEIN WNT-2"/>
    <property type="match status" value="1"/>
</dbReference>
<dbReference type="InterPro" id="IPR013761">
    <property type="entry name" value="SAM/pointed_sf"/>
</dbReference>
<feature type="repeat" description="ANK" evidence="11">
    <location>
        <begin position="150"/>
        <end position="182"/>
    </location>
</feature>
<dbReference type="GO" id="GO:0030182">
    <property type="term" value="P:neuron differentiation"/>
    <property type="evidence" value="ECO:0007669"/>
    <property type="project" value="TreeGrafter"/>
</dbReference>
<reference evidence="15 16" key="1">
    <citation type="submission" date="2017-12" db="EMBL/GenBank/DDBJ databases">
        <title>Integrating genomic resources of turbot (Scophthalmus maximus) in depth evaluation of genetic and physical mapping variation across individuals.</title>
        <authorList>
            <person name="Martinez P."/>
        </authorList>
    </citation>
    <scope>NUCLEOTIDE SEQUENCE [LARGE SCALE GENOMIC DNA]</scope>
</reference>
<dbReference type="AlphaFoldDB" id="A0A2U9BVT0"/>
<comment type="similarity">
    <text evidence="2 12">Belongs to the Wnt family.</text>
</comment>
<keyword evidence="16" id="KW-1185">Reference proteome</keyword>
<dbReference type="GO" id="GO:0005109">
    <property type="term" value="F:frizzled binding"/>
    <property type="evidence" value="ECO:0007669"/>
    <property type="project" value="TreeGrafter"/>
</dbReference>
<feature type="domain" description="SAM" evidence="14">
    <location>
        <begin position="273"/>
        <end position="336"/>
    </location>
</feature>
<dbReference type="PANTHER" id="PTHR12027">
    <property type="entry name" value="WNT RELATED"/>
    <property type="match status" value="1"/>
</dbReference>
<dbReference type="InterPro" id="IPR009140">
    <property type="entry name" value="Wnt2"/>
</dbReference>
<keyword evidence="7" id="KW-0732">Signal</keyword>
<dbReference type="SUPFAM" id="SSF47769">
    <property type="entry name" value="SAM/Pointed domain"/>
    <property type="match status" value="1"/>
</dbReference>
<gene>
    <name evidence="15" type="ORF">SMAX5B_003856</name>
</gene>
<keyword evidence="4" id="KW-0964">Secreted</keyword>
<evidence type="ECO:0000256" key="5">
    <source>
        <dbReference type="ARBA" id="ARBA00022530"/>
    </source>
</evidence>
<keyword evidence="3 12" id="KW-0217">Developmental protein</keyword>
<name>A0A2U9BVT0_SCOMX</name>
<dbReference type="PRINTS" id="PR01842">
    <property type="entry name" value="WNT2PROTEIN"/>
</dbReference>
<keyword evidence="10" id="KW-0449">Lipoprotein</keyword>
<dbReference type="PRINTS" id="PR01349">
    <property type="entry name" value="WNTPROTEIN"/>
</dbReference>
<feature type="compositionally biased region" description="Acidic residues" evidence="13">
    <location>
        <begin position="13"/>
        <end position="23"/>
    </location>
</feature>
<evidence type="ECO:0000256" key="13">
    <source>
        <dbReference type="SAM" id="MobiDB-lite"/>
    </source>
</evidence>
<keyword evidence="8" id="KW-1015">Disulfide bond</keyword>
<dbReference type="InterPro" id="IPR036770">
    <property type="entry name" value="Ankyrin_rpt-contain_sf"/>
</dbReference>
<dbReference type="Gene3D" id="1.25.40.20">
    <property type="entry name" value="Ankyrin repeat-containing domain"/>
    <property type="match status" value="2"/>
</dbReference>
<dbReference type="STRING" id="52904.ENSSMAP00000030450"/>
<dbReference type="InterPro" id="IPR005817">
    <property type="entry name" value="Wnt"/>
</dbReference>
<comment type="function">
    <text evidence="12">Ligand for members of the frizzled family of seven transmembrane receptors.</text>
</comment>
<evidence type="ECO:0000313" key="15">
    <source>
        <dbReference type="EMBL" id="AWP07790.1"/>
    </source>
</evidence>
<evidence type="ECO:0000256" key="10">
    <source>
        <dbReference type="ARBA" id="ARBA00023288"/>
    </source>
</evidence>
<evidence type="ECO:0000259" key="14">
    <source>
        <dbReference type="PROSITE" id="PS50105"/>
    </source>
</evidence>
<dbReference type="PROSITE" id="PS50105">
    <property type="entry name" value="SAM_DOMAIN"/>
    <property type="match status" value="1"/>
</dbReference>
<dbReference type="PROSITE" id="PS50088">
    <property type="entry name" value="ANK_REPEAT"/>
    <property type="match status" value="3"/>
</dbReference>